<accession>A0A2V3ING6</accession>
<evidence type="ECO:0000256" key="1">
    <source>
        <dbReference type="SAM" id="MobiDB-lite"/>
    </source>
</evidence>
<dbReference type="Proteomes" id="UP000247409">
    <property type="component" value="Unassembled WGS sequence"/>
</dbReference>
<reference evidence="2 3" key="1">
    <citation type="journal article" date="2018" name="Mol. Biol. Evol.">
        <title>Analysis of the draft genome of the red seaweed Gracilariopsis chorda provides insights into genome size evolution in Rhodophyta.</title>
        <authorList>
            <person name="Lee J."/>
            <person name="Yang E.C."/>
            <person name="Graf L."/>
            <person name="Yang J.H."/>
            <person name="Qiu H."/>
            <person name="Zel Zion U."/>
            <person name="Chan C.X."/>
            <person name="Stephens T.G."/>
            <person name="Weber A.P.M."/>
            <person name="Boo G.H."/>
            <person name="Boo S.M."/>
            <person name="Kim K.M."/>
            <person name="Shin Y."/>
            <person name="Jung M."/>
            <person name="Lee S.J."/>
            <person name="Yim H.S."/>
            <person name="Lee J.H."/>
            <person name="Bhattacharya D."/>
            <person name="Yoon H.S."/>
        </authorList>
    </citation>
    <scope>NUCLEOTIDE SEQUENCE [LARGE SCALE GENOMIC DNA]</scope>
    <source>
        <strain evidence="2 3">SKKU-2015</strain>
        <tissue evidence="2">Whole body</tissue>
    </source>
</reference>
<keyword evidence="3" id="KW-1185">Reference proteome</keyword>
<dbReference type="EMBL" id="NBIV01000117">
    <property type="protein sequence ID" value="PXF43603.1"/>
    <property type="molecule type" value="Genomic_DNA"/>
</dbReference>
<dbReference type="AlphaFoldDB" id="A0A2V3ING6"/>
<proteinExistence type="predicted"/>
<comment type="caution">
    <text evidence="2">The sequence shown here is derived from an EMBL/GenBank/DDBJ whole genome shotgun (WGS) entry which is preliminary data.</text>
</comment>
<feature type="compositionally biased region" description="Polar residues" evidence="1">
    <location>
        <begin position="21"/>
        <end position="35"/>
    </location>
</feature>
<feature type="region of interest" description="Disordered" evidence="1">
    <location>
        <begin position="1"/>
        <end position="39"/>
    </location>
</feature>
<sequence>MATILPSTPPPTSPSAMVPNETPSKSCPPSASRPFNTPKAKPYRFSATEDLIIVCEVAAANALITPYGKIVAVFAVASQKANEHEALTVKTSIKSIQDRYKKSQDIFDKQDARERVMSGVCG</sequence>
<name>A0A2V3ING6_9FLOR</name>
<protein>
    <submittedName>
        <fullName evidence="2">Uncharacterized protein</fullName>
    </submittedName>
</protein>
<gene>
    <name evidence="2" type="ORF">BWQ96_06612</name>
</gene>
<evidence type="ECO:0000313" key="2">
    <source>
        <dbReference type="EMBL" id="PXF43603.1"/>
    </source>
</evidence>
<evidence type="ECO:0000313" key="3">
    <source>
        <dbReference type="Proteomes" id="UP000247409"/>
    </source>
</evidence>
<organism evidence="2 3">
    <name type="scientific">Gracilariopsis chorda</name>
    <dbReference type="NCBI Taxonomy" id="448386"/>
    <lineage>
        <taxon>Eukaryota</taxon>
        <taxon>Rhodophyta</taxon>
        <taxon>Florideophyceae</taxon>
        <taxon>Rhodymeniophycidae</taxon>
        <taxon>Gracilariales</taxon>
        <taxon>Gracilariaceae</taxon>
        <taxon>Gracilariopsis</taxon>
    </lineage>
</organism>